<comment type="caution">
    <text evidence="1">The sequence shown here is derived from an EMBL/GenBank/DDBJ whole genome shotgun (WGS) entry which is preliminary data.</text>
</comment>
<dbReference type="EMBL" id="VSSQ01008767">
    <property type="protein sequence ID" value="MPM39785.1"/>
    <property type="molecule type" value="Genomic_DNA"/>
</dbReference>
<evidence type="ECO:0000313" key="1">
    <source>
        <dbReference type="EMBL" id="MPM39785.1"/>
    </source>
</evidence>
<name>A0A644ZFX0_9ZZZZ</name>
<dbReference type="AlphaFoldDB" id="A0A644ZFX0"/>
<dbReference type="EC" id="3.4.11.-" evidence="1"/>
<keyword evidence="1" id="KW-0031">Aminopeptidase</keyword>
<gene>
    <name evidence="1" type="primary">ptp_4</name>
    <name evidence="1" type="ORF">SDC9_86420</name>
</gene>
<keyword evidence="1" id="KW-0378">Hydrolase</keyword>
<dbReference type="GO" id="GO:0004177">
    <property type="term" value="F:aminopeptidase activity"/>
    <property type="evidence" value="ECO:0007669"/>
    <property type="project" value="UniProtKB-KW"/>
</dbReference>
<dbReference type="InterPro" id="IPR029058">
    <property type="entry name" value="AB_hydrolase_fold"/>
</dbReference>
<dbReference type="Pfam" id="PF05576">
    <property type="entry name" value="Peptidase_S37"/>
    <property type="match status" value="1"/>
</dbReference>
<dbReference type="Gene3D" id="3.40.50.1820">
    <property type="entry name" value="alpha/beta hydrolase"/>
    <property type="match status" value="1"/>
</dbReference>
<protein>
    <submittedName>
        <fullName evidence="1">Prolyl tri/tetrapeptidyl aminopeptidase</fullName>
        <ecNumber evidence="1">3.4.11.-</ecNumber>
    </submittedName>
</protein>
<keyword evidence="1" id="KW-0645">Protease</keyword>
<sequence>MFNKLCADKGYEFNLPIEEIYDYTVLEFSFSLWQWGAPVSDIPALNADDQTLFAYWIKMCSPDYFVKESNTSSFFVQAAKELGYYGYDIKPFKQYLKIKSAKGYLNKIFLPQGLNVKFDRSLYKNMKRFLDKTNNKMMFIYGEFDPWSAVMVDEPKGKNIVVFVEPKGSHRTRIGSLREDDRNKAVEILTNWLK</sequence>
<organism evidence="1">
    <name type="scientific">bioreactor metagenome</name>
    <dbReference type="NCBI Taxonomy" id="1076179"/>
    <lineage>
        <taxon>unclassified sequences</taxon>
        <taxon>metagenomes</taxon>
        <taxon>ecological metagenomes</taxon>
    </lineage>
</organism>
<reference evidence="1" key="1">
    <citation type="submission" date="2019-08" db="EMBL/GenBank/DDBJ databases">
        <authorList>
            <person name="Kucharzyk K."/>
            <person name="Murdoch R.W."/>
            <person name="Higgins S."/>
            <person name="Loffler F."/>
        </authorList>
    </citation>
    <scope>NUCLEOTIDE SEQUENCE</scope>
</reference>
<proteinExistence type="predicted"/>
<dbReference type="InterPro" id="IPR008761">
    <property type="entry name" value="Peptidase_S37"/>
</dbReference>
<accession>A0A644ZFX0</accession>